<keyword evidence="2" id="KW-0175">Coiled coil</keyword>
<feature type="coiled-coil region" evidence="2">
    <location>
        <begin position="145"/>
        <end position="179"/>
    </location>
</feature>
<gene>
    <name evidence="5" type="ORF">OBRU01_04846</name>
</gene>
<evidence type="ECO:0000313" key="6">
    <source>
        <dbReference type="Proteomes" id="UP000037510"/>
    </source>
</evidence>
<keyword evidence="1" id="KW-0862">Zinc</keyword>
<name>A0A0L7LNY6_OPEBR</name>
<feature type="domain" description="CCHC-type" evidence="4">
    <location>
        <begin position="529"/>
        <end position="544"/>
    </location>
</feature>
<dbReference type="Pfam" id="PF00098">
    <property type="entry name" value="zf-CCHC"/>
    <property type="match status" value="1"/>
</dbReference>
<dbReference type="SMART" id="SM00343">
    <property type="entry name" value="ZnF_C2HC"/>
    <property type="match status" value="2"/>
</dbReference>
<dbReference type="PROSITE" id="PS50158">
    <property type="entry name" value="ZF_CCHC"/>
    <property type="match status" value="1"/>
</dbReference>
<dbReference type="InterPro" id="IPR001878">
    <property type="entry name" value="Znf_CCHC"/>
</dbReference>
<dbReference type="AlphaFoldDB" id="A0A0L7LNY6"/>
<evidence type="ECO:0000256" key="1">
    <source>
        <dbReference type="PROSITE-ProRule" id="PRU00047"/>
    </source>
</evidence>
<comment type="caution">
    <text evidence="5">The sequence shown here is derived from an EMBL/GenBank/DDBJ whole genome shotgun (WGS) entry which is preliminary data.</text>
</comment>
<evidence type="ECO:0000313" key="5">
    <source>
        <dbReference type="EMBL" id="KOB76936.1"/>
    </source>
</evidence>
<reference evidence="5 6" key="1">
    <citation type="journal article" date="2015" name="Genome Biol. Evol.">
        <title>The genome of winter moth (Operophtera brumata) provides a genomic perspective on sexual dimorphism and phenology.</title>
        <authorList>
            <person name="Derks M.F."/>
            <person name="Smit S."/>
            <person name="Salis L."/>
            <person name="Schijlen E."/>
            <person name="Bossers A."/>
            <person name="Mateman C."/>
            <person name="Pijl A.S."/>
            <person name="de Ridder D."/>
            <person name="Groenen M.A."/>
            <person name="Visser M.E."/>
            <person name="Megens H.J."/>
        </authorList>
    </citation>
    <scope>NUCLEOTIDE SEQUENCE [LARGE SCALE GENOMIC DNA]</scope>
    <source>
        <strain evidence="5">WM2013NL</strain>
        <tissue evidence="5">Head and thorax</tissue>
    </source>
</reference>
<proteinExistence type="predicted"/>
<feature type="region of interest" description="Disordered" evidence="3">
    <location>
        <begin position="1"/>
        <end position="54"/>
    </location>
</feature>
<evidence type="ECO:0000256" key="3">
    <source>
        <dbReference type="SAM" id="MobiDB-lite"/>
    </source>
</evidence>
<organism evidence="5 6">
    <name type="scientific">Operophtera brumata</name>
    <name type="common">Winter moth</name>
    <name type="synonym">Phalaena brumata</name>
    <dbReference type="NCBI Taxonomy" id="104452"/>
    <lineage>
        <taxon>Eukaryota</taxon>
        <taxon>Metazoa</taxon>
        <taxon>Ecdysozoa</taxon>
        <taxon>Arthropoda</taxon>
        <taxon>Hexapoda</taxon>
        <taxon>Insecta</taxon>
        <taxon>Pterygota</taxon>
        <taxon>Neoptera</taxon>
        <taxon>Endopterygota</taxon>
        <taxon>Lepidoptera</taxon>
        <taxon>Glossata</taxon>
        <taxon>Ditrysia</taxon>
        <taxon>Geometroidea</taxon>
        <taxon>Geometridae</taxon>
        <taxon>Larentiinae</taxon>
        <taxon>Operophtera</taxon>
    </lineage>
</organism>
<dbReference type="EMBL" id="JTDY01000491">
    <property type="protein sequence ID" value="KOB76936.1"/>
    <property type="molecule type" value="Genomic_DNA"/>
</dbReference>
<dbReference type="InterPro" id="IPR036875">
    <property type="entry name" value="Znf_CCHC_sf"/>
</dbReference>
<evidence type="ECO:0000256" key="2">
    <source>
        <dbReference type="SAM" id="Coils"/>
    </source>
</evidence>
<feature type="compositionally biased region" description="Low complexity" evidence="3">
    <location>
        <begin position="238"/>
        <end position="254"/>
    </location>
</feature>
<protein>
    <submittedName>
        <fullName evidence="5">Gag-like protein</fullName>
    </submittedName>
</protein>
<sequence length="590" mass="63205">MPTNTASDGGEESDCSNMSVSSCVSTTSQMRRVAQKRTRKPDKGATDIEGSKRTMYLKDTIEDDVFDPSVPPSSSKTKLKLPKIDDLGKEMEAQPTKELGTCIKVQLETIEKMADKSKNLRGDYVHGLRLAVRKVQAAVIELAQRTSTDANVERLERENAELRAQMADLSTKVEKLTESIHKQANSQASAVSVTKQAASPPAVGGIDWEGQFMERIGALMDRKLAAANIAQFSPALGSVGSSVPGPSSKGPSVKGKAKGKRLSLPAMVATLPAVQSRLTEVQMPLASTSSWATVVKKKKAKKTSKNKKDVPAVIPGLKADSKVVTKAGKKPEPTRLPNSAAITVTIPKDSEVTLASVMAAAKQRIKLSDVGVDTVRSKKAITGALIMEVSGPDCGPKADALAERMRVALADMGVRIVRPVKMAELRLKDLDDSVTPEEVAAAVAKAGSCSVDDVRVGDIRRLPTALGTVWVRCPLVAVRKLAAAKHVVVGWVSARVDYLTSRPLQCFRCLEYGHVRSMCQSTVDRGNLCYACGEPGHLASKCTRPRRCPLCSDLGCKADHRMGSKRCSPPRKSKRNSRCDDVSALTTPAG</sequence>
<feature type="region of interest" description="Disordered" evidence="3">
    <location>
        <begin position="238"/>
        <end position="259"/>
    </location>
</feature>
<dbReference type="GO" id="GO:0008270">
    <property type="term" value="F:zinc ion binding"/>
    <property type="evidence" value="ECO:0007669"/>
    <property type="project" value="UniProtKB-KW"/>
</dbReference>
<feature type="compositionally biased region" description="Basic and acidic residues" evidence="3">
    <location>
        <begin position="41"/>
        <end position="52"/>
    </location>
</feature>
<dbReference type="Proteomes" id="UP000037510">
    <property type="component" value="Unassembled WGS sequence"/>
</dbReference>
<keyword evidence="1" id="KW-0863">Zinc-finger</keyword>
<accession>A0A0L7LNY6</accession>
<feature type="region of interest" description="Disordered" evidence="3">
    <location>
        <begin position="567"/>
        <end position="590"/>
    </location>
</feature>
<evidence type="ECO:0000259" key="4">
    <source>
        <dbReference type="PROSITE" id="PS50158"/>
    </source>
</evidence>
<keyword evidence="1" id="KW-0479">Metal-binding</keyword>
<feature type="compositionally biased region" description="Polar residues" evidence="3">
    <location>
        <begin position="15"/>
        <end position="30"/>
    </location>
</feature>
<keyword evidence="6" id="KW-1185">Reference proteome</keyword>
<dbReference type="SUPFAM" id="SSF57756">
    <property type="entry name" value="Retrovirus zinc finger-like domains"/>
    <property type="match status" value="1"/>
</dbReference>
<dbReference type="Gene3D" id="4.10.60.10">
    <property type="entry name" value="Zinc finger, CCHC-type"/>
    <property type="match status" value="1"/>
</dbReference>
<dbReference type="GO" id="GO:0003676">
    <property type="term" value="F:nucleic acid binding"/>
    <property type="evidence" value="ECO:0007669"/>
    <property type="project" value="InterPro"/>
</dbReference>